<organism evidence="1 2">
    <name type="scientific">Escherichia phage NJ01</name>
    <dbReference type="NCBI Taxonomy" id="1237159"/>
    <lineage>
        <taxon>Viruses</taxon>
        <taxon>Duplodnaviria</taxon>
        <taxon>Heunggongvirae</taxon>
        <taxon>Uroviricota</taxon>
        <taxon>Caudoviricetes</taxon>
        <taxon>Mktvariviridae</taxon>
        <taxon>Gordonclarkvirinae</taxon>
        <taxon>Kuravirus</taxon>
        <taxon>Kuravirus NJ01</taxon>
    </lineage>
</organism>
<name>K4I3W2_9CAUD</name>
<proteinExistence type="predicted"/>
<dbReference type="KEGG" id="vg:13826604"/>
<evidence type="ECO:0000313" key="1">
    <source>
        <dbReference type="EMBL" id="AFU62565.1"/>
    </source>
</evidence>
<accession>K4I3W2</accession>
<evidence type="ECO:0000313" key="2">
    <source>
        <dbReference type="Proteomes" id="UP000243552"/>
    </source>
</evidence>
<dbReference type="Proteomes" id="UP000243552">
    <property type="component" value="Segment"/>
</dbReference>
<keyword evidence="2" id="KW-1185">Reference proteome</keyword>
<dbReference type="EMBL" id="JX867715">
    <property type="protein sequence ID" value="AFU62565.1"/>
    <property type="molecule type" value="Genomic_DNA"/>
</dbReference>
<dbReference type="RefSeq" id="YP_006906165.1">
    <property type="nucleotide sequence ID" value="NC_018835.1"/>
</dbReference>
<reference evidence="1 2" key="1">
    <citation type="journal article" date="2012" name="J. Virol.">
        <title>Complete Genome Sequence of the Novel Lytic Avian Pathogenic Coliphage NJ01.</title>
        <authorList>
            <person name="Li Y."/>
            <person name="Chen M."/>
            <person name="Tang F."/>
            <person name="Yao H."/>
            <person name="Lu C."/>
            <person name="Zhang W."/>
        </authorList>
    </citation>
    <scope>NUCLEOTIDE SEQUENCE [LARGE SCALE GENOMIC DNA]</scope>
</reference>
<sequence length="53" mass="5781">MTIEELIRTLEILSVDCGPEAIVYIEGLSGNEYPVKEVILCATGKLSSVTLLR</sequence>
<protein>
    <submittedName>
        <fullName evidence="1">Uncharacterized protein</fullName>
    </submittedName>
</protein>
<gene>
    <name evidence="1" type="ORF">NJ01_119</name>
</gene>
<dbReference type="GeneID" id="13826604"/>